<dbReference type="FunFam" id="2.20.28.10:FF:000004">
    <property type="entry name" value="DNA replication licensing factor MCM7"/>
    <property type="match status" value="1"/>
</dbReference>
<gene>
    <name evidence="14" type="ORF">THAOC_26966</name>
</gene>
<dbReference type="GO" id="GO:0016787">
    <property type="term" value="F:hydrolase activity"/>
    <property type="evidence" value="ECO:0007669"/>
    <property type="project" value="UniProtKB-KW"/>
</dbReference>
<dbReference type="OMA" id="HINDAGP"/>
<dbReference type="EMBL" id="AGNL01037523">
    <property type="protein sequence ID" value="EJK53569.1"/>
    <property type="molecule type" value="Genomic_DNA"/>
</dbReference>
<evidence type="ECO:0000256" key="8">
    <source>
        <dbReference type="ARBA" id="ARBA00023125"/>
    </source>
</evidence>
<evidence type="ECO:0000256" key="3">
    <source>
        <dbReference type="ARBA" id="ARBA00022705"/>
    </source>
</evidence>
<feature type="compositionally biased region" description="Low complexity" evidence="12">
    <location>
        <begin position="194"/>
        <end position="205"/>
    </location>
</feature>
<keyword evidence="6" id="KW-0347">Helicase</keyword>
<dbReference type="GO" id="GO:0003697">
    <property type="term" value="F:single-stranded DNA binding"/>
    <property type="evidence" value="ECO:0007669"/>
    <property type="project" value="TreeGrafter"/>
</dbReference>
<evidence type="ECO:0000313" key="14">
    <source>
        <dbReference type="EMBL" id="EJK53569.1"/>
    </source>
</evidence>
<dbReference type="InterPro" id="IPR033762">
    <property type="entry name" value="MCM_OB"/>
</dbReference>
<dbReference type="eggNOG" id="KOG0482">
    <property type="taxonomic scope" value="Eukaryota"/>
</dbReference>
<comment type="similarity">
    <text evidence="11">Belongs to the MCM family.</text>
</comment>
<dbReference type="AlphaFoldDB" id="K0RMT5"/>
<dbReference type="SMART" id="SM00350">
    <property type="entry name" value="MCM"/>
    <property type="match status" value="1"/>
</dbReference>
<dbReference type="GO" id="GO:0017116">
    <property type="term" value="F:single-stranded DNA helicase activity"/>
    <property type="evidence" value="ECO:0007669"/>
    <property type="project" value="TreeGrafter"/>
</dbReference>
<dbReference type="PANTHER" id="PTHR11630:SF26">
    <property type="entry name" value="DNA REPLICATION LICENSING FACTOR MCM7"/>
    <property type="match status" value="1"/>
</dbReference>
<dbReference type="Gene3D" id="3.40.50.300">
    <property type="entry name" value="P-loop containing nucleotide triphosphate hydrolases"/>
    <property type="match status" value="1"/>
</dbReference>
<dbReference type="GO" id="GO:0005524">
    <property type="term" value="F:ATP binding"/>
    <property type="evidence" value="ECO:0007669"/>
    <property type="project" value="UniProtKB-KW"/>
</dbReference>
<evidence type="ECO:0000256" key="7">
    <source>
        <dbReference type="ARBA" id="ARBA00022840"/>
    </source>
</evidence>
<dbReference type="Gene3D" id="2.40.50.140">
    <property type="entry name" value="Nucleic acid-binding proteins"/>
    <property type="match status" value="1"/>
</dbReference>
<dbReference type="EC" id="3.6.4.12" evidence="2"/>
<dbReference type="GO" id="GO:0000727">
    <property type="term" value="P:double-strand break repair via break-induced replication"/>
    <property type="evidence" value="ECO:0007669"/>
    <property type="project" value="TreeGrafter"/>
</dbReference>
<dbReference type="Gene3D" id="2.20.28.10">
    <property type="match status" value="1"/>
</dbReference>
<keyword evidence="15" id="KW-1185">Reference proteome</keyword>
<evidence type="ECO:0000256" key="11">
    <source>
        <dbReference type="RuleBase" id="RU004070"/>
    </source>
</evidence>
<dbReference type="InterPro" id="IPR031327">
    <property type="entry name" value="MCM"/>
</dbReference>
<dbReference type="GO" id="GO:0006271">
    <property type="term" value="P:DNA strand elongation involved in DNA replication"/>
    <property type="evidence" value="ECO:0007669"/>
    <property type="project" value="TreeGrafter"/>
</dbReference>
<dbReference type="PROSITE" id="PS00847">
    <property type="entry name" value="MCM_1"/>
    <property type="match status" value="1"/>
</dbReference>
<evidence type="ECO:0000256" key="9">
    <source>
        <dbReference type="ARBA" id="ARBA00023242"/>
    </source>
</evidence>
<sequence length="581" mass="63926">MDSANTTDYPKYDEDEGLFAKFLEEHTILVPETDTPDDASNDDHEMLFEPTVEGKLALRRVKCYGPHLQRIKNRQPYDNERTYLIEVPLSELVAWDAVNGLELAHRATDNAMRYQELFCKVIDSVLDQMQITFTPSSQGSSGNGARDSIDVLLEQRRAQQDARREEQAAENGDPDDLNGPLGGGGLENDQAVLAGTNNTGNNAATEDLPPLLMRRYELRILPLRRHGSFPPFVHQFRDSASSPYPSSSGLLETSPEIEGVSLRCIRSRAMGHLVTLRGMIVRSSDVKPSCVVATYTCDACGVEIYQVVHNKREFLPQRLCPVEECRRQTKNGDTLHLQTRGSKFVKFQELKLQELPSQVPMGHIPRSMSVHLAEGGYRAMKAGLVSMTFLEAQNIVVHKKSYDESGAQLGEDEKKRLDAQIQEIATGEDPVGRLSSAIAPEIFGHEDIKRCEKACETSTELCIFANIGCARCLQRTCTFFRITALLLMLVGGCTRKLPDGMRIRGDVNICLMGDPGVAKSQLLKHVASIAPRGVYTTGKGSSGVGLTAAITKDVTTGELALEGGALVLADRGICAIDEFDK</sequence>
<comment type="caution">
    <text evidence="14">The sequence shown here is derived from an EMBL/GenBank/DDBJ whole genome shotgun (WGS) entry which is preliminary data.</text>
</comment>
<dbReference type="InterPro" id="IPR018525">
    <property type="entry name" value="MCM_CS"/>
</dbReference>
<dbReference type="InterPro" id="IPR027417">
    <property type="entry name" value="P-loop_NTPase"/>
</dbReference>
<organism evidence="14 15">
    <name type="scientific">Thalassiosira oceanica</name>
    <name type="common">Marine diatom</name>
    <dbReference type="NCBI Taxonomy" id="159749"/>
    <lineage>
        <taxon>Eukaryota</taxon>
        <taxon>Sar</taxon>
        <taxon>Stramenopiles</taxon>
        <taxon>Ochrophyta</taxon>
        <taxon>Bacillariophyta</taxon>
        <taxon>Coscinodiscophyceae</taxon>
        <taxon>Thalassiosirophycidae</taxon>
        <taxon>Thalassiosirales</taxon>
        <taxon>Thalassiosiraceae</taxon>
        <taxon>Thalassiosira</taxon>
    </lineage>
</organism>
<dbReference type="SUPFAM" id="SSF52540">
    <property type="entry name" value="P-loop containing nucleoside triphosphate hydrolases"/>
    <property type="match status" value="1"/>
</dbReference>
<accession>K0RMT5</accession>
<dbReference type="PANTHER" id="PTHR11630">
    <property type="entry name" value="DNA REPLICATION LICENSING FACTOR MCM FAMILY MEMBER"/>
    <property type="match status" value="1"/>
</dbReference>
<evidence type="ECO:0000256" key="1">
    <source>
        <dbReference type="ARBA" id="ARBA00004123"/>
    </source>
</evidence>
<evidence type="ECO:0000256" key="2">
    <source>
        <dbReference type="ARBA" id="ARBA00012551"/>
    </source>
</evidence>
<dbReference type="OrthoDB" id="3207464at2759"/>
<dbReference type="InterPro" id="IPR012340">
    <property type="entry name" value="NA-bd_OB-fold"/>
</dbReference>
<keyword evidence="3" id="KW-0235">DNA replication</keyword>
<dbReference type="GO" id="GO:0006270">
    <property type="term" value="P:DNA replication initiation"/>
    <property type="evidence" value="ECO:0007669"/>
    <property type="project" value="TreeGrafter"/>
</dbReference>
<keyword evidence="7 11" id="KW-0067">ATP-binding</keyword>
<dbReference type="PROSITE" id="PS50051">
    <property type="entry name" value="MCM_2"/>
    <property type="match status" value="1"/>
</dbReference>
<keyword evidence="4 11" id="KW-0547">Nucleotide-binding</keyword>
<dbReference type="SUPFAM" id="SSF50249">
    <property type="entry name" value="Nucleic acid-binding proteins"/>
    <property type="match status" value="1"/>
</dbReference>
<comment type="subcellular location">
    <subcellularLocation>
        <location evidence="1">Nucleus</location>
    </subcellularLocation>
</comment>
<evidence type="ECO:0000256" key="12">
    <source>
        <dbReference type="SAM" id="MobiDB-lite"/>
    </source>
</evidence>
<name>K0RMT5_THAOC</name>
<keyword evidence="8 11" id="KW-0238">DNA-binding</keyword>
<evidence type="ECO:0000313" key="15">
    <source>
        <dbReference type="Proteomes" id="UP000266841"/>
    </source>
</evidence>
<dbReference type="Pfam" id="PF17207">
    <property type="entry name" value="MCM_OB"/>
    <property type="match status" value="1"/>
</dbReference>
<feature type="domain" description="MCM C-terminal AAA(+) ATPase" evidence="13">
    <location>
        <begin position="484"/>
        <end position="581"/>
    </location>
</feature>
<keyword evidence="9" id="KW-0539">Nucleus</keyword>
<dbReference type="InterPro" id="IPR001208">
    <property type="entry name" value="MCM_dom"/>
</dbReference>
<feature type="region of interest" description="Disordered" evidence="12">
    <location>
        <begin position="157"/>
        <end position="206"/>
    </location>
</feature>
<evidence type="ECO:0000256" key="10">
    <source>
        <dbReference type="ARBA" id="ARBA00023306"/>
    </source>
</evidence>
<dbReference type="GO" id="GO:0005634">
    <property type="term" value="C:nucleus"/>
    <property type="evidence" value="ECO:0007669"/>
    <property type="project" value="UniProtKB-SubCell"/>
</dbReference>
<protein>
    <recommendedName>
        <fullName evidence="2">DNA helicase</fullName>
        <ecNumber evidence="2">3.6.4.12</ecNumber>
    </recommendedName>
</protein>
<dbReference type="GO" id="GO:0042555">
    <property type="term" value="C:MCM complex"/>
    <property type="evidence" value="ECO:0007669"/>
    <property type="project" value="TreeGrafter"/>
</dbReference>
<dbReference type="PRINTS" id="PR01657">
    <property type="entry name" value="MCMFAMILY"/>
</dbReference>
<keyword evidence="5" id="KW-0378">Hydrolase</keyword>
<keyword evidence="10" id="KW-0131">Cell cycle</keyword>
<dbReference type="Proteomes" id="UP000266841">
    <property type="component" value="Unassembled WGS sequence"/>
</dbReference>
<reference evidence="14 15" key="1">
    <citation type="journal article" date="2012" name="Genome Biol.">
        <title>Genome and low-iron response of an oceanic diatom adapted to chronic iron limitation.</title>
        <authorList>
            <person name="Lommer M."/>
            <person name="Specht M."/>
            <person name="Roy A.S."/>
            <person name="Kraemer L."/>
            <person name="Andreson R."/>
            <person name="Gutowska M.A."/>
            <person name="Wolf J."/>
            <person name="Bergner S.V."/>
            <person name="Schilhabel M.B."/>
            <person name="Klostermeier U.C."/>
            <person name="Beiko R.G."/>
            <person name="Rosenstiel P."/>
            <person name="Hippler M."/>
            <person name="Laroche J."/>
        </authorList>
    </citation>
    <scope>NUCLEOTIDE SEQUENCE [LARGE SCALE GENOMIC DNA]</scope>
    <source>
        <strain evidence="14 15">CCMP1005</strain>
    </source>
</reference>
<evidence type="ECO:0000256" key="6">
    <source>
        <dbReference type="ARBA" id="ARBA00022806"/>
    </source>
</evidence>
<feature type="compositionally biased region" description="Basic and acidic residues" evidence="12">
    <location>
        <begin position="157"/>
        <end position="167"/>
    </location>
</feature>
<evidence type="ECO:0000256" key="5">
    <source>
        <dbReference type="ARBA" id="ARBA00022801"/>
    </source>
</evidence>
<proteinExistence type="inferred from homology"/>
<evidence type="ECO:0000259" key="13">
    <source>
        <dbReference type="PROSITE" id="PS50051"/>
    </source>
</evidence>
<evidence type="ECO:0000256" key="4">
    <source>
        <dbReference type="ARBA" id="ARBA00022741"/>
    </source>
</evidence>
<dbReference type="Pfam" id="PF00493">
    <property type="entry name" value="MCM"/>
    <property type="match status" value="1"/>
</dbReference>